<feature type="transmembrane region" description="Helical" evidence="1">
    <location>
        <begin position="64"/>
        <end position="81"/>
    </location>
</feature>
<dbReference type="Proteomes" id="UP000011058">
    <property type="component" value="Chromosome"/>
</dbReference>
<sequence length="137" mass="14777">MNLKGFFAQDNAIAKLTGWLVLIPALITLAVEHFNLPESIVFGLSVLSLIAAVSTQTLQNNSVYSISVWIAAGFTVLLALAEMDYVKVHYPQLASVLAFLGSAYKLYSPFTVQKIGDAKPAVASDPQLPPVPTKETR</sequence>
<organism evidence="2 3">
    <name type="scientific">Fibrella aestuarina BUZ 2</name>
    <dbReference type="NCBI Taxonomy" id="1166018"/>
    <lineage>
        <taxon>Bacteria</taxon>
        <taxon>Pseudomonadati</taxon>
        <taxon>Bacteroidota</taxon>
        <taxon>Cytophagia</taxon>
        <taxon>Cytophagales</taxon>
        <taxon>Spirosomataceae</taxon>
        <taxon>Fibrella</taxon>
    </lineage>
</organism>
<feature type="transmembrane region" description="Helical" evidence="1">
    <location>
        <begin position="40"/>
        <end position="58"/>
    </location>
</feature>
<reference evidence="2 3" key="1">
    <citation type="journal article" date="2012" name="J. Bacteriol.">
        <title>Genome Sequence of Fibrella aestuarina BUZ 2T, a Filamentous Marine Bacterium.</title>
        <authorList>
            <person name="Filippini M."/>
            <person name="Qi W."/>
            <person name="Blom J."/>
            <person name="Goesmann A."/>
            <person name="Smits T.H."/>
            <person name="Bagheri H.C."/>
        </authorList>
    </citation>
    <scope>NUCLEOTIDE SEQUENCE [LARGE SCALE GENOMIC DNA]</scope>
    <source>
        <strain evidence="3">BUZ 2T</strain>
    </source>
</reference>
<dbReference type="STRING" id="1166018.FAES_3232"/>
<evidence type="ECO:0000313" key="2">
    <source>
        <dbReference type="EMBL" id="CCH01241.1"/>
    </source>
</evidence>
<keyword evidence="3" id="KW-1185">Reference proteome</keyword>
<feature type="transmembrane region" description="Helical" evidence="1">
    <location>
        <begin position="12"/>
        <end position="31"/>
    </location>
</feature>
<evidence type="ECO:0000313" key="3">
    <source>
        <dbReference type="Proteomes" id="UP000011058"/>
    </source>
</evidence>
<dbReference type="RefSeq" id="WP_015332340.1">
    <property type="nucleotide sequence ID" value="NC_020054.1"/>
</dbReference>
<gene>
    <name evidence="2" type="ORF">FAES_3232</name>
</gene>
<keyword evidence="1" id="KW-0812">Transmembrane</keyword>
<name>I0KAT8_9BACT</name>
<keyword evidence="1" id="KW-0472">Membrane</keyword>
<keyword evidence="1" id="KW-1133">Transmembrane helix</keyword>
<dbReference type="EMBL" id="HE796683">
    <property type="protein sequence ID" value="CCH01241.1"/>
    <property type="molecule type" value="Genomic_DNA"/>
</dbReference>
<dbReference type="HOGENOM" id="CLU_1862204_0_0_10"/>
<protein>
    <submittedName>
        <fullName evidence="2">Uncharacterized protein</fullName>
    </submittedName>
</protein>
<dbReference type="AlphaFoldDB" id="I0KAT8"/>
<proteinExistence type="predicted"/>
<dbReference type="KEGG" id="fae:FAES_3232"/>
<evidence type="ECO:0000256" key="1">
    <source>
        <dbReference type="SAM" id="Phobius"/>
    </source>
</evidence>
<accession>I0KAT8</accession>